<proteinExistence type="predicted"/>
<dbReference type="GO" id="GO:0005829">
    <property type="term" value="C:cytosol"/>
    <property type="evidence" value="ECO:0007669"/>
    <property type="project" value="TreeGrafter"/>
</dbReference>
<dbReference type="Pfam" id="PF20696">
    <property type="entry name" value="UbiD_C"/>
    <property type="match status" value="1"/>
</dbReference>
<dbReference type="EMBL" id="FNKP01000002">
    <property type="protein sequence ID" value="SDR31939.1"/>
    <property type="molecule type" value="Genomic_DNA"/>
</dbReference>
<evidence type="ECO:0000313" key="5">
    <source>
        <dbReference type="Proteomes" id="UP000183487"/>
    </source>
</evidence>
<evidence type="ECO:0000259" key="3">
    <source>
        <dbReference type="Pfam" id="PF20696"/>
    </source>
</evidence>
<feature type="domain" description="3-octaprenyl-4-hydroxybenzoate carboxy-lyase-like Rift-related" evidence="1">
    <location>
        <begin position="125"/>
        <end position="337"/>
    </location>
</feature>
<dbReference type="OrthoDB" id="9809841at2"/>
<dbReference type="RefSeq" id="WP_074768879.1">
    <property type="nucleotide sequence ID" value="NZ_FNKP01000002.1"/>
</dbReference>
<reference evidence="5" key="1">
    <citation type="submission" date="2016-10" db="EMBL/GenBank/DDBJ databases">
        <authorList>
            <person name="Varghese N."/>
        </authorList>
    </citation>
    <scope>NUCLEOTIDE SEQUENCE [LARGE SCALE GENOMIC DNA]</scope>
    <source>
        <strain evidence="5">GAS106B</strain>
    </source>
</reference>
<dbReference type="PANTHER" id="PTHR30108:SF17">
    <property type="entry name" value="FERULIC ACID DECARBOXYLASE 1"/>
    <property type="match status" value="1"/>
</dbReference>
<feature type="domain" description="3-octaprenyl-4-hydroxybenzoate carboxy-lyase-like C-terminal" evidence="3">
    <location>
        <begin position="344"/>
        <end position="478"/>
    </location>
</feature>
<organism evidence="4 5">
    <name type="scientific">Paraburkholderia fungorum</name>
    <dbReference type="NCBI Taxonomy" id="134537"/>
    <lineage>
        <taxon>Bacteria</taxon>
        <taxon>Pseudomonadati</taxon>
        <taxon>Pseudomonadota</taxon>
        <taxon>Betaproteobacteria</taxon>
        <taxon>Burkholderiales</taxon>
        <taxon>Burkholderiaceae</taxon>
        <taxon>Paraburkholderia</taxon>
    </lineage>
</organism>
<dbReference type="Pfam" id="PF20695">
    <property type="entry name" value="UbiD_N"/>
    <property type="match status" value="1"/>
</dbReference>
<evidence type="ECO:0000259" key="1">
    <source>
        <dbReference type="Pfam" id="PF01977"/>
    </source>
</evidence>
<dbReference type="Gene3D" id="3.40.1670.10">
    <property type="entry name" value="UbiD C-terminal domain-like"/>
    <property type="match status" value="1"/>
</dbReference>
<name>A0A1H1I2Y5_9BURK</name>
<dbReference type="GO" id="GO:0006744">
    <property type="term" value="P:ubiquinone biosynthetic process"/>
    <property type="evidence" value="ECO:0007669"/>
    <property type="project" value="TreeGrafter"/>
</dbReference>
<sequence length="518" mass="55387">MNANAKPEQLLPAADAASAEVNDLRSALARLAAYPGQLHETDREVDPHAELAGVYKRIGAGGTVERPTRTGPAMMFNNVKGYPGSRVLVGLMASRKRVGLLLESEPRKLTQRMGDAVKNAIAPVTVDAQHAPCQEVVHLASDPAFDLRTLLPAPTNTESDAGPFFCLGLVLGSDPDEGHTDVTIHRLCVQGRDELSIFFAPGRHIDTFRQKAEARGEALPVSINMGLDPAIHIGACFEAPTTPLGFDELSIAGGLRGKPVELVNCVSVAQKSIARAEIVIEGEILPNVRVAEDQNTGTGHAMPEFPGYNGPANPALPVIRVKAVTMRHGAILQTLVGPGEEHTSLAGIPTEASIHNAVEAAMPGFVSQVNAHTAGGGKFLAILQVNKQSAFDDGRARQAAIIALGVYSELKHVMLVDADVDPFDSDDVLWAMTTRFQGDLSTVFLPKVNGHVLDPSQTPEFNPALPARGVTCKTIFDCTAPFALRHEFVRAKFKEVDPRPFAPHLFDDQDAEEGADHE</sequence>
<dbReference type="SUPFAM" id="SSF50475">
    <property type="entry name" value="FMN-binding split barrel"/>
    <property type="match status" value="1"/>
</dbReference>
<dbReference type="Pfam" id="PF01977">
    <property type="entry name" value="UbiD"/>
    <property type="match status" value="1"/>
</dbReference>
<dbReference type="InterPro" id="IPR049381">
    <property type="entry name" value="UbiD-like_C"/>
</dbReference>
<dbReference type="InterPro" id="IPR002830">
    <property type="entry name" value="UbiD"/>
</dbReference>
<dbReference type="GO" id="GO:0008694">
    <property type="term" value="F:4-hydroxy-3-polyprenylbenzoate decarboxylase activity"/>
    <property type="evidence" value="ECO:0007669"/>
    <property type="project" value="TreeGrafter"/>
</dbReference>
<dbReference type="PANTHER" id="PTHR30108">
    <property type="entry name" value="3-OCTAPRENYL-4-HYDROXYBENZOATE CARBOXY-LYASE-RELATED"/>
    <property type="match status" value="1"/>
</dbReference>
<dbReference type="Proteomes" id="UP000183487">
    <property type="component" value="Unassembled WGS sequence"/>
</dbReference>
<keyword evidence="5" id="KW-1185">Reference proteome</keyword>
<evidence type="ECO:0000313" key="4">
    <source>
        <dbReference type="EMBL" id="SDR31939.1"/>
    </source>
</evidence>
<evidence type="ECO:0000259" key="2">
    <source>
        <dbReference type="Pfam" id="PF20695"/>
    </source>
</evidence>
<gene>
    <name evidence="4" type="ORF">SAMN05443245_4581</name>
</gene>
<dbReference type="SUPFAM" id="SSF143968">
    <property type="entry name" value="UbiD C-terminal domain-like"/>
    <property type="match status" value="1"/>
</dbReference>
<feature type="domain" description="3-octaprenyl-4-hydroxybenzoate carboxy-lyase-like N-terminal" evidence="2">
    <location>
        <begin position="35"/>
        <end position="116"/>
    </location>
</feature>
<dbReference type="AlphaFoldDB" id="A0A1H1I2Y5"/>
<dbReference type="InterPro" id="IPR048304">
    <property type="entry name" value="UbiD_Rift_dom"/>
</dbReference>
<dbReference type="InterPro" id="IPR049383">
    <property type="entry name" value="UbiD-like_N"/>
</dbReference>
<accession>A0A1H1I2Y5</accession>
<protein>
    <submittedName>
        <fullName evidence="4">4-hydroxy-3-polyprenylbenzoate decarboxylase</fullName>
    </submittedName>
</protein>